<dbReference type="Pfam" id="PF07859">
    <property type="entry name" value="Abhydrolase_3"/>
    <property type="match status" value="1"/>
</dbReference>
<dbReference type="PANTHER" id="PTHR48081">
    <property type="entry name" value="AB HYDROLASE SUPERFAMILY PROTEIN C4A8.06C"/>
    <property type="match status" value="1"/>
</dbReference>
<keyword evidence="1" id="KW-0378">Hydrolase</keyword>
<keyword evidence="3" id="KW-0732">Signal</keyword>
<sequence>MRRRTKLASVLVAGTALLAANSAWSQEQPKPTVKDRLDAVVSTVTGSPMANLDVDMKHVLDAMGKLDPKPLPKLSPQEARQQPTPADGVKELLKEQGKPTAPEPGVTTKDMTYETGGGTQPIRIYTPEGAQGPLPVVVYYHGGGFVIADIDTYDSTPRAIAKGAKAVVVAVEYRHAPEAKFPAQHEDALAAYKWVLANAKSFGGDPSKVALLGESAGGNLATNVAIAARDQNLEKPDYVVAVYPMAGTNLDTQSYKDNTSTKPLNKDMMAYFYDQTVRNDADRADQRLDVVGKADLKGLPPFTVVTAQIDPLLDDGKALADKLRAAGGQVTYRDYPGVTHEFFGMGAVVVKAKQAEDAVVADLRKAFVEQAAGTTK</sequence>
<reference evidence="5 6" key="1">
    <citation type="submission" date="2018-05" db="EMBL/GenBank/DDBJ databases">
        <title>Complete Genome Sequence of Methylobacterium sp. 17Sr1-28.</title>
        <authorList>
            <person name="Srinivasan S."/>
        </authorList>
    </citation>
    <scope>NUCLEOTIDE SEQUENCE [LARGE SCALE GENOMIC DNA]</scope>
    <source>
        <strain evidence="5 6">17Sr1-28</strain>
    </source>
</reference>
<dbReference type="InterPro" id="IPR029058">
    <property type="entry name" value="AB_hydrolase_fold"/>
</dbReference>
<evidence type="ECO:0000313" key="6">
    <source>
        <dbReference type="Proteomes" id="UP000245444"/>
    </source>
</evidence>
<feature type="domain" description="Alpha/beta hydrolase fold-3" evidence="4">
    <location>
        <begin position="137"/>
        <end position="343"/>
    </location>
</feature>
<dbReference type="InterPro" id="IPR050300">
    <property type="entry name" value="GDXG_lipolytic_enzyme"/>
</dbReference>
<evidence type="ECO:0000256" key="2">
    <source>
        <dbReference type="SAM" id="MobiDB-lite"/>
    </source>
</evidence>
<evidence type="ECO:0000256" key="1">
    <source>
        <dbReference type="ARBA" id="ARBA00022801"/>
    </source>
</evidence>
<accession>A0A2U8WTM2</accession>
<protein>
    <submittedName>
        <fullName evidence="5">Lipase</fullName>
    </submittedName>
</protein>
<dbReference type="PANTHER" id="PTHR48081:SF8">
    <property type="entry name" value="ALPHA_BETA HYDROLASE FOLD-3 DOMAIN-CONTAINING PROTEIN-RELATED"/>
    <property type="match status" value="1"/>
</dbReference>
<dbReference type="OrthoDB" id="9806180at2"/>
<dbReference type="EMBL" id="CP029553">
    <property type="protein sequence ID" value="AWN49457.1"/>
    <property type="molecule type" value="Genomic_DNA"/>
</dbReference>
<evidence type="ECO:0000256" key="3">
    <source>
        <dbReference type="SAM" id="SignalP"/>
    </source>
</evidence>
<dbReference type="SUPFAM" id="SSF53474">
    <property type="entry name" value="alpha/beta-Hydrolases"/>
    <property type="match status" value="1"/>
</dbReference>
<dbReference type="PROSITE" id="PS00122">
    <property type="entry name" value="CARBOXYLESTERASE_B_1"/>
    <property type="match status" value="1"/>
</dbReference>
<dbReference type="GO" id="GO:0016787">
    <property type="term" value="F:hydrolase activity"/>
    <property type="evidence" value="ECO:0007669"/>
    <property type="project" value="UniProtKB-KW"/>
</dbReference>
<dbReference type="InterPro" id="IPR013094">
    <property type="entry name" value="AB_hydrolase_3"/>
</dbReference>
<organism evidence="5 6">
    <name type="scientific">Methylobacterium terrae</name>
    <dbReference type="NCBI Taxonomy" id="2202827"/>
    <lineage>
        <taxon>Bacteria</taxon>
        <taxon>Pseudomonadati</taxon>
        <taxon>Pseudomonadota</taxon>
        <taxon>Alphaproteobacteria</taxon>
        <taxon>Hyphomicrobiales</taxon>
        <taxon>Methylobacteriaceae</taxon>
        <taxon>Methylobacterium</taxon>
    </lineage>
</organism>
<feature type="chain" id="PRO_5016167321" evidence="3">
    <location>
        <begin position="26"/>
        <end position="376"/>
    </location>
</feature>
<dbReference type="InterPro" id="IPR019826">
    <property type="entry name" value="Carboxylesterase_B_AS"/>
</dbReference>
<evidence type="ECO:0000259" key="4">
    <source>
        <dbReference type="Pfam" id="PF07859"/>
    </source>
</evidence>
<name>A0A2U8WTM2_9HYPH</name>
<dbReference type="KEGG" id="mtea:DK419_26530"/>
<evidence type="ECO:0000313" key="5">
    <source>
        <dbReference type="EMBL" id="AWN49457.1"/>
    </source>
</evidence>
<dbReference type="AlphaFoldDB" id="A0A2U8WTM2"/>
<feature type="signal peptide" evidence="3">
    <location>
        <begin position="1"/>
        <end position="25"/>
    </location>
</feature>
<dbReference type="Proteomes" id="UP000245444">
    <property type="component" value="Chromosome"/>
</dbReference>
<proteinExistence type="predicted"/>
<keyword evidence="6" id="KW-1185">Reference proteome</keyword>
<dbReference type="Gene3D" id="3.40.50.1820">
    <property type="entry name" value="alpha/beta hydrolase"/>
    <property type="match status" value="1"/>
</dbReference>
<gene>
    <name evidence="5" type="ORF">DK419_26530</name>
</gene>
<feature type="region of interest" description="Disordered" evidence="2">
    <location>
        <begin position="65"/>
        <end position="85"/>
    </location>
</feature>